<dbReference type="GO" id="GO:0003700">
    <property type="term" value="F:DNA-binding transcription factor activity"/>
    <property type="evidence" value="ECO:0007669"/>
    <property type="project" value="TreeGrafter"/>
</dbReference>
<dbReference type="Pfam" id="PF00440">
    <property type="entry name" value="TetR_N"/>
    <property type="match status" value="1"/>
</dbReference>
<gene>
    <name evidence="4" type="ORF">GCM10010916_10430</name>
</gene>
<dbReference type="PRINTS" id="PR00455">
    <property type="entry name" value="HTHTETR"/>
</dbReference>
<dbReference type="InterPro" id="IPR009057">
    <property type="entry name" value="Homeodomain-like_sf"/>
</dbReference>
<dbReference type="AlphaFoldDB" id="A0A917FQH7"/>
<dbReference type="InterPro" id="IPR001647">
    <property type="entry name" value="HTH_TetR"/>
</dbReference>
<feature type="domain" description="HTH tetR-type" evidence="3">
    <location>
        <begin position="6"/>
        <end position="66"/>
    </location>
</feature>
<evidence type="ECO:0000259" key="3">
    <source>
        <dbReference type="PROSITE" id="PS50977"/>
    </source>
</evidence>
<sequence>MNECTNNTADKLLAAAAELMAEKGFKAVTTKEIAAAAGVSEMTLFRYFGTKQTVLEQVIDRLYYTKSMEELFAAELSWDLRSDLTRISNKYQSYMTGNRNLILILLKESHSVPGMQETVSRHPRRLKELLIAYFVQMQEQGKMIPCSAESQAMLFIWTNYGAFIGRLYANELITPISEEQFVVDSVALFVRGLTP</sequence>
<dbReference type="GO" id="GO:0000976">
    <property type="term" value="F:transcription cis-regulatory region binding"/>
    <property type="evidence" value="ECO:0007669"/>
    <property type="project" value="TreeGrafter"/>
</dbReference>
<evidence type="ECO:0000256" key="1">
    <source>
        <dbReference type="ARBA" id="ARBA00023125"/>
    </source>
</evidence>
<keyword evidence="5" id="KW-1185">Reference proteome</keyword>
<keyword evidence="1 2" id="KW-0238">DNA-binding</keyword>
<dbReference type="PROSITE" id="PS50977">
    <property type="entry name" value="HTH_TETR_2"/>
    <property type="match status" value="1"/>
</dbReference>
<name>A0A917FQH7_9BACL</name>
<accession>A0A917FQH7</accession>
<dbReference type="RefSeq" id="WP_188529691.1">
    <property type="nucleotide sequence ID" value="NZ_BMGR01000003.1"/>
</dbReference>
<evidence type="ECO:0000313" key="4">
    <source>
        <dbReference type="EMBL" id="GGF94939.1"/>
    </source>
</evidence>
<evidence type="ECO:0000256" key="2">
    <source>
        <dbReference type="PROSITE-ProRule" id="PRU00335"/>
    </source>
</evidence>
<dbReference type="Proteomes" id="UP000644756">
    <property type="component" value="Unassembled WGS sequence"/>
</dbReference>
<dbReference type="SUPFAM" id="SSF46689">
    <property type="entry name" value="Homeodomain-like"/>
    <property type="match status" value="1"/>
</dbReference>
<dbReference type="PANTHER" id="PTHR30055">
    <property type="entry name" value="HTH-TYPE TRANSCRIPTIONAL REGULATOR RUTR"/>
    <property type="match status" value="1"/>
</dbReference>
<protein>
    <recommendedName>
        <fullName evidence="3">HTH tetR-type domain-containing protein</fullName>
    </recommendedName>
</protein>
<organism evidence="4 5">
    <name type="scientific">Paenibacillus abyssi</name>
    <dbReference type="NCBI Taxonomy" id="1340531"/>
    <lineage>
        <taxon>Bacteria</taxon>
        <taxon>Bacillati</taxon>
        <taxon>Bacillota</taxon>
        <taxon>Bacilli</taxon>
        <taxon>Bacillales</taxon>
        <taxon>Paenibacillaceae</taxon>
        <taxon>Paenibacillus</taxon>
    </lineage>
</organism>
<comment type="caution">
    <text evidence="4">The sequence shown here is derived from an EMBL/GenBank/DDBJ whole genome shotgun (WGS) entry which is preliminary data.</text>
</comment>
<dbReference type="EMBL" id="BMGR01000003">
    <property type="protein sequence ID" value="GGF94939.1"/>
    <property type="molecule type" value="Genomic_DNA"/>
</dbReference>
<dbReference type="InterPro" id="IPR050109">
    <property type="entry name" value="HTH-type_TetR-like_transc_reg"/>
</dbReference>
<reference evidence="4" key="1">
    <citation type="journal article" date="2014" name="Int. J. Syst. Evol. Microbiol.">
        <title>Complete genome sequence of Corynebacterium casei LMG S-19264T (=DSM 44701T), isolated from a smear-ripened cheese.</title>
        <authorList>
            <consortium name="US DOE Joint Genome Institute (JGI-PGF)"/>
            <person name="Walter F."/>
            <person name="Albersmeier A."/>
            <person name="Kalinowski J."/>
            <person name="Ruckert C."/>
        </authorList>
    </citation>
    <scope>NUCLEOTIDE SEQUENCE</scope>
    <source>
        <strain evidence="4">CGMCC 1.12987</strain>
    </source>
</reference>
<evidence type="ECO:0000313" key="5">
    <source>
        <dbReference type="Proteomes" id="UP000644756"/>
    </source>
</evidence>
<feature type="DNA-binding region" description="H-T-H motif" evidence="2">
    <location>
        <begin position="29"/>
        <end position="48"/>
    </location>
</feature>
<dbReference type="Gene3D" id="1.10.357.10">
    <property type="entry name" value="Tetracycline Repressor, domain 2"/>
    <property type="match status" value="1"/>
</dbReference>
<dbReference type="PANTHER" id="PTHR30055:SF226">
    <property type="entry name" value="HTH-TYPE TRANSCRIPTIONAL REGULATOR PKSA"/>
    <property type="match status" value="1"/>
</dbReference>
<proteinExistence type="predicted"/>
<reference evidence="4" key="2">
    <citation type="submission" date="2020-09" db="EMBL/GenBank/DDBJ databases">
        <authorList>
            <person name="Sun Q."/>
            <person name="Zhou Y."/>
        </authorList>
    </citation>
    <scope>NUCLEOTIDE SEQUENCE</scope>
    <source>
        <strain evidence="4">CGMCC 1.12987</strain>
    </source>
</reference>